<feature type="transmembrane region" description="Helical" evidence="4">
    <location>
        <begin position="32"/>
        <end position="62"/>
    </location>
</feature>
<organism evidence="6 7">
    <name type="scientific">Dibothriocephalus latus</name>
    <name type="common">Fish tapeworm</name>
    <name type="synonym">Diphyllobothrium latum</name>
    <dbReference type="NCBI Taxonomy" id="60516"/>
    <lineage>
        <taxon>Eukaryota</taxon>
        <taxon>Metazoa</taxon>
        <taxon>Spiralia</taxon>
        <taxon>Lophotrochozoa</taxon>
        <taxon>Platyhelminthes</taxon>
        <taxon>Cestoda</taxon>
        <taxon>Eucestoda</taxon>
        <taxon>Diphyllobothriidea</taxon>
        <taxon>Diphyllobothriidae</taxon>
        <taxon>Dibothriocephalus</taxon>
    </lineage>
</organism>
<evidence type="ECO:0000256" key="3">
    <source>
        <dbReference type="ARBA" id="ARBA00022837"/>
    </source>
</evidence>
<feature type="domain" description="Multiple C2" evidence="5">
    <location>
        <begin position="7"/>
        <end position="88"/>
    </location>
</feature>
<evidence type="ECO:0000259" key="5">
    <source>
        <dbReference type="Pfam" id="PF08372"/>
    </source>
</evidence>
<keyword evidence="4" id="KW-0812">Transmembrane</keyword>
<reference evidence="6 7" key="1">
    <citation type="submission" date="2018-11" db="EMBL/GenBank/DDBJ databases">
        <authorList>
            <consortium name="Pathogen Informatics"/>
        </authorList>
    </citation>
    <scope>NUCLEOTIDE SEQUENCE [LARGE SCALE GENOMIC DNA]</scope>
</reference>
<dbReference type="OrthoDB" id="5973539at2759"/>
<dbReference type="Pfam" id="PF08372">
    <property type="entry name" value="PRT_C"/>
    <property type="match status" value="1"/>
</dbReference>
<keyword evidence="1" id="KW-0479">Metal-binding</keyword>
<keyword evidence="3" id="KW-0106">Calcium</keyword>
<name>A0A3P7LPC1_DIBLA</name>
<keyword evidence="4" id="KW-1133">Transmembrane helix</keyword>
<evidence type="ECO:0000256" key="2">
    <source>
        <dbReference type="ARBA" id="ARBA00022737"/>
    </source>
</evidence>
<keyword evidence="7" id="KW-1185">Reference proteome</keyword>
<dbReference type="GO" id="GO:0005509">
    <property type="term" value="F:calcium ion binding"/>
    <property type="evidence" value="ECO:0007669"/>
    <property type="project" value="TreeGrafter"/>
</dbReference>
<dbReference type="EMBL" id="UYRU01069614">
    <property type="protein sequence ID" value="VDN18875.1"/>
    <property type="molecule type" value="Genomic_DNA"/>
</dbReference>
<keyword evidence="2" id="KW-0677">Repeat</keyword>
<proteinExistence type="predicted"/>
<dbReference type="AlphaFoldDB" id="A0A3P7LPC1"/>
<evidence type="ECO:0000313" key="6">
    <source>
        <dbReference type="EMBL" id="VDN18875.1"/>
    </source>
</evidence>
<dbReference type="PANTHER" id="PTHR45911:SF4">
    <property type="entry name" value="MULTIPLE C2 AND TRANSMEMBRANE DOMAIN-CONTAINING PROTEIN"/>
    <property type="match status" value="1"/>
</dbReference>
<gene>
    <name evidence="6" type="ORF">DILT_LOCUS13284</name>
</gene>
<accession>A0A3P7LPC1</accession>
<dbReference type="PANTHER" id="PTHR45911">
    <property type="entry name" value="C2 DOMAIN-CONTAINING PROTEIN"/>
    <property type="match status" value="1"/>
</dbReference>
<protein>
    <recommendedName>
        <fullName evidence="5">Multiple C2 domain-containing protein</fullName>
    </recommendedName>
</protein>
<evidence type="ECO:0000313" key="7">
    <source>
        <dbReference type="Proteomes" id="UP000281553"/>
    </source>
</evidence>
<dbReference type="GO" id="GO:0016020">
    <property type="term" value="C:membrane"/>
    <property type="evidence" value="ECO:0007669"/>
    <property type="project" value="TreeGrafter"/>
</dbReference>
<keyword evidence="4" id="KW-0472">Membrane</keyword>
<evidence type="ECO:0000256" key="4">
    <source>
        <dbReference type="SAM" id="Phobius"/>
    </source>
</evidence>
<dbReference type="Proteomes" id="UP000281553">
    <property type="component" value="Unassembled WGS sequence"/>
</dbReference>
<dbReference type="InterPro" id="IPR013583">
    <property type="entry name" value="MCTP_C"/>
</dbReference>
<evidence type="ECO:0000256" key="1">
    <source>
        <dbReference type="ARBA" id="ARBA00022723"/>
    </source>
</evidence>
<sequence>MKETTTSILDIVENTASFYERMEGLFKWRIPWVSWLVVVVLLIFTVLFYFVPLKIILMVWGLNKFTKAILRPNAIKHNQVMDLLSRVPNLLESDELIEFRPDAFSLSAANTRVKVKK</sequence>